<feature type="signal peptide" evidence="2">
    <location>
        <begin position="1"/>
        <end position="21"/>
    </location>
</feature>
<name>A0A4Q9PJ77_9APHY</name>
<gene>
    <name evidence="3" type="ORF">BD310DRAFT_936563</name>
</gene>
<evidence type="ECO:0000256" key="1">
    <source>
        <dbReference type="SAM" id="MobiDB-lite"/>
    </source>
</evidence>
<dbReference type="Proteomes" id="UP000292082">
    <property type="component" value="Unassembled WGS sequence"/>
</dbReference>
<evidence type="ECO:0000313" key="4">
    <source>
        <dbReference type="Proteomes" id="UP000292082"/>
    </source>
</evidence>
<accession>A0A4Q9PJ77</accession>
<feature type="compositionally biased region" description="Polar residues" evidence="1">
    <location>
        <begin position="34"/>
        <end position="51"/>
    </location>
</feature>
<evidence type="ECO:0000313" key="3">
    <source>
        <dbReference type="EMBL" id="TBU54125.1"/>
    </source>
</evidence>
<proteinExistence type="predicted"/>
<keyword evidence="4" id="KW-1185">Reference proteome</keyword>
<keyword evidence="2" id="KW-0732">Signal</keyword>
<evidence type="ECO:0000256" key="2">
    <source>
        <dbReference type="SAM" id="SignalP"/>
    </source>
</evidence>
<reference evidence="3 4" key="1">
    <citation type="submission" date="2019-01" db="EMBL/GenBank/DDBJ databases">
        <title>Draft genome sequences of three monokaryotic isolates of the white-rot basidiomycete fungus Dichomitus squalens.</title>
        <authorList>
            <consortium name="DOE Joint Genome Institute"/>
            <person name="Lopez S.C."/>
            <person name="Andreopoulos B."/>
            <person name="Pangilinan J."/>
            <person name="Lipzen A."/>
            <person name="Riley R."/>
            <person name="Ahrendt S."/>
            <person name="Ng V."/>
            <person name="Barry K."/>
            <person name="Daum C."/>
            <person name="Grigoriev I.V."/>
            <person name="Hilden K.S."/>
            <person name="Makela M.R."/>
            <person name="de Vries R.P."/>
        </authorList>
    </citation>
    <scope>NUCLEOTIDE SEQUENCE [LARGE SCALE GENOMIC DNA]</scope>
    <source>
        <strain evidence="3 4">CBS 464.89</strain>
    </source>
</reference>
<feature type="chain" id="PRO_5020803096" evidence="2">
    <location>
        <begin position="22"/>
        <end position="64"/>
    </location>
</feature>
<protein>
    <submittedName>
        <fullName evidence="3">Uncharacterized protein</fullName>
    </submittedName>
</protein>
<organism evidence="3 4">
    <name type="scientific">Dichomitus squalens</name>
    <dbReference type="NCBI Taxonomy" id="114155"/>
    <lineage>
        <taxon>Eukaryota</taxon>
        <taxon>Fungi</taxon>
        <taxon>Dikarya</taxon>
        <taxon>Basidiomycota</taxon>
        <taxon>Agaricomycotina</taxon>
        <taxon>Agaricomycetes</taxon>
        <taxon>Polyporales</taxon>
        <taxon>Polyporaceae</taxon>
        <taxon>Dichomitus</taxon>
    </lineage>
</organism>
<sequence>MNSLLISPSCFLNALVPSCQASPPPHLAAEPEYQGTSPSRSYPSLRTSTDAISRVHISRETHEL</sequence>
<feature type="region of interest" description="Disordered" evidence="1">
    <location>
        <begin position="23"/>
        <end position="64"/>
    </location>
</feature>
<dbReference type="EMBL" id="ML145196">
    <property type="protein sequence ID" value="TBU54125.1"/>
    <property type="molecule type" value="Genomic_DNA"/>
</dbReference>
<dbReference type="AlphaFoldDB" id="A0A4Q9PJ77"/>